<organism evidence="1 2">
    <name type="scientific">Austropuccinia psidii MF-1</name>
    <dbReference type="NCBI Taxonomy" id="1389203"/>
    <lineage>
        <taxon>Eukaryota</taxon>
        <taxon>Fungi</taxon>
        <taxon>Dikarya</taxon>
        <taxon>Basidiomycota</taxon>
        <taxon>Pucciniomycotina</taxon>
        <taxon>Pucciniomycetes</taxon>
        <taxon>Pucciniales</taxon>
        <taxon>Sphaerophragmiaceae</taxon>
        <taxon>Austropuccinia</taxon>
    </lineage>
</organism>
<sequence>MGDIISKTRIGKYCIRNPVESKIIPKSSREDRRPERHVLKCHKCGFTSNFGNTFKKKSKINGVKFIEEVQCTEEKEESDQESKISDKTPVEDYHIENITALFEVSEVHTNLPQSSEDCYKLINI</sequence>
<dbReference type="AlphaFoldDB" id="A0A9Q3JNM2"/>
<protein>
    <submittedName>
        <fullName evidence="1">Uncharacterized protein</fullName>
    </submittedName>
</protein>
<proteinExistence type="predicted"/>
<dbReference type="Proteomes" id="UP000765509">
    <property type="component" value="Unassembled WGS sequence"/>
</dbReference>
<accession>A0A9Q3JNM2</accession>
<name>A0A9Q3JNM2_9BASI</name>
<keyword evidence="2" id="KW-1185">Reference proteome</keyword>
<evidence type="ECO:0000313" key="1">
    <source>
        <dbReference type="EMBL" id="MBW0565319.1"/>
    </source>
</evidence>
<reference evidence="1" key="1">
    <citation type="submission" date="2021-03" db="EMBL/GenBank/DDBJ databases">
        <title>Draft genome sequence of rust myrtle Austropuccinia psidii MF-1, a brazilian biotype.</title>
        <authorList>
            <person name="Quecine M.C."/>
            <person name="Pachon D.M.R."/>
            <person name="Bonatelli M.L."/>
            <person name="Correr F.H."/>
            <person name="Franceschini L.M."/>
            <person name="Leite T.F."/>
            <person name="Margarido G.R.A."/>
            <person name="Almeida C.A."/>
            <person name="Ferrarezi J.A."/>
            <person name="Labate C.A."/>
        </authorList>
    </citation>
    <scope>NUCLEOTIDE SEQUENCE</scope>
    <source>
        <strain evidence="1">MF-1</strain>
    </source>
</reference>
<evidence type="ECO:0000313" key="2">
    <source>
        <dbReference type="Proteomes" id="UP000765509"/>
    </source>
</evidence>
<dbReference type="EMBL" id="AVOT02077222">
    <property type="protein sequence ID" value="MBW0565319.1"/>
    <property type="molecule type" value="Genomic_DNA"/>
</dbReference>
<comment type="caution">
    <text evidence="1">The sequence shown here is derived from an EMBL/GenBank/DDBJ whole genome shotgun (WGS) entry which is preliminary data.</text>
</comment>
<gene>
    <name evidence="1" type="ORF">O181_105034</name>
</gene>